<protein>
    <submittedName>
        <fullName evidence="3">3'-to-5' oligoribonuclease A, Bacillus type</fullName>
    </submittedName>
</protein>
<dbReference type="PANTHER" id="PTHR47618">
    <property type="entry name" value="BIFUNCTIONAL OLIGORIBONUCLEASE AND PAP PHOSPHATASE NRNA"/>
    <property type="match status" value="1"/>
</dbReference>
<feature type="domain" description="DDH" evidence="1">
    <location>
        <begin position="14"/>
        <end position="156"/>
    </location>
</feature>
<name>A0A3B1DMY7_9ZZZZ</name>
<dbReference type="Pfam" id="PF01368">
    <property type="entry name" value="DHH"/>
    <property type="match status" value="1"/>
</dbReference>
<feature type="domain" description="DHHA1" evidence="2">
    <location>
        <begin position="246"/>
        <end position="316"/>
    </location>
</feature>
<accession>A0A3B1DMY7</accession>
<dbReference type="AlphaFoldDB" id="A0A3B1DMY7"/>
<reference evidence="3" key="1">
    <citation type="submission" date="2018-06" db="EMBL/GenBank/DDBJ databases">
        <authorList>
            <person name="Zhirakovskaya E."/>
        </authorList>
    </citation>
    <scope>NUCLEOTIDE SEQUENCE</scope>
</reference>
<dbReference type="InterPro" id="IPR003156">
    <property type="entry name" value="DHHA1_dom"/>
</dbReference>
<dbReference type="Gene3D" id="3.10.310.30">
    <property type="match status" value="1"/>
</dbReference>
<dbReference type="PANTHER" id="PTHR47618:SF1">
    <property type="entry name" value="BIFUNCTIONAL OLIGORIBONUCLEASE AND PAP PHOSPHATASE NRNA"/>
    <property type="match status" value="1"/>
</dbReference>
<evidence type="ECO:0000313" key="3">
    <source>
        <dbReference type="EMBL" id="VAX36310.1"/>
    </source>
</evidence>
<dbReference type="Gene3D" id="3.90.1640.10">
    <property type="entry name" value="inorganic pyrophosphatase (n-terminal core)"/>
    <property type="match status" value="1"/>
</dbReference>
<evidence type="ECO:0000259" key="1">
    <source>
        <dbReference type="Pfam" id="PF01368"/>
    </source>
</evidence>
<dbReference type="SUPFAM" id="SSF64182">
    <property type="entry name" value="DHH phosphoesterases"/>
    <property type="match status" value="1"/>
</dbReference>
<dbReference type="InterPro" id="IPR051319">
    <property type="entry name" value="Oligoribo/pAp-PDE_c-di-AMP_PDE"/>
</dbReference>
<proteinExistence type="predicted"/>
<evidence type="ECO:0000259" key="2">
    <source>
        <dbReference type="Pfam" id="PF02272"/>
    </source>
</evidence>
<dbReference type="GO" id="GO:0003676">
    <property type="term" value="F:nucleic acid binding"/>
    <property type="evidence" value="ECO:0007669"/>
    <property type="project" value="InterPro"/>
</dbReference>
<dbReference type="InterPro" id="IPR001667">
    <property type="entry name" value="DDH_dom"/>
</dbReference>
<organism evidence="3">
    <name type="scientific">hydrothermal vent metagenome</name>
    <dbReference type="NCBI Taxonomy" id="652676"/>
    <lineage>
        <taxon>unclassified sequences</taxon>
        <taxon>metagenomes</taxon>
        <taxon>ecological metagenomes</taxon>
    </lineage>
</organism>
<dbReference type="EMBL" id="UOGJ01000091">
    <property type="protein sequence ID" value="VAX36310.1"/>
    <property type="molecule type" value="Genomic_DNA"/>
</dbReference>
<sequence length="318" mass="36114">MMKKIIQTIKKYQKFLISTHVNPDPDALCSELAVALFLKSLGKKVTILNEEEVLTRFHFFPGVKQIKAYKEKQHYNYDVAIIVDCGDLNRIGKVKNALGDGKILINIDHHITNDFFGNLNLVLKKSSSTAEVLYELLLEAKCKLTKNLAINLYCGIMTDTGSFRYSNTSSRTHHIVSELRKFNFSATELYSNLYETISLKDSQEFARIISKFDTLYKGKIIYVELRKKVVERFSEAFDLRDALFRFLRSIYGVEAVVICTEFKSDKTRVNLRSSGNINVAKIAAHFKGGGHHNASGCQIDGNIAQARQKVLKEIKKSL</sequence>
<dbReference type="InterPro" id="IPR038763">
    <property type="entry name" value="DHH_sf"/>
</dbReference>
<gene>
    <name evidence="3" type="ORF">MNBD_UNCLBAC01-4</name>
</gene>
<dbReference type="Pfam" id="PF02272">
    <property type="entry name" value="DHHA1"/>
    <property type="match status" value="1"/>
</dbReference>